<keyword evidence="12" id="KW-1185">Reference proteome</keyword>
<keyword evidence="3" id="KW-1017">Isopeptide bond</keyword>
<keyword evidence="7" id="KW-0687">Ribonucleoprotein</keyword>
<evidence type="ECO:0000256" key="3">
    <source>
        <dbReference type="ARBA" id="ARBA00022499"/>
    </source>
</evidence>
<dbReference type="PANTHER" id="PTHR11363:SF4">
    <property type="entry name" value="LARGE RIBOSOMAL SUBUNIT PROTEIN UL3"/>
    <property type="match status" value="1"/>
</dbReference>
<dbReference type="InterPro" id="IPR045077">
    <property type="entry name" value="L3_arc_euk"/>
</dbReference>
<reference evidence="11" key="1">
    <citation type="submission" date="2025-08" db="UniProtKB">
        <authorList>
            <consortium name="Ensembl"/>
        </authorList>
    </citation>
    <scope>IDENTIFICATION</scope>
</reference>
<evidence type="ECO:0000256" key="5">
    <source>
        <dbReference type="ARBA" id="ARBA00022980"/>
    </source>
</evidence>
<dbReference type="Gene3D" id="3.30.1430.10">
    <property type="match status" value="1"/>
</dbReference>
<dbReference type="PANTHER" id="PTHR11363">
    <property type="entry name" value="60S RIBOSOMAL PROTEIN L3-RELATED"/>
    <property type="match status" value="1"/>
</dbReference>
<dbReference type="Proteomes" id="UP000694422">
    <property type="component" value="Unplaced"/>
</dbReference>
<dbReference type="InterPro" id="IPR044892">
    <property type="entry name" value="Ribosomal_L3_dom_3_arc_sf"/>
</dbReference>
<evidence type="ECO:0000313" key="12">
    <source>
        <dbReference type="Proteomes" id="UP000694422"/>
    </source>
</evidence>
<reference evidence="11" key="2">
    <citation type="submission" date="2025-09" db="UniProtKB">
        <authorList>
            <consortium name="Ensembl"/>
        </authorList>
    </citation>
    <scope>IDENTIFICATION</scope>
</reference>
<sequence length="185" mass="21385">MSHMKFFAPRCGSLGFFTWQCSIRHHGKVRRFPLEDGPFQVHPPHSLSGLQGWHDSHCMPGSKVNKKEVVKAVTTVETPHGAIVGTVCSMETSGGLRTYKTIFAEYISAHDYLHKNWHRPKKKAFTKFCKKWQDYRDKKQLKKDFSSLKYCQIICIIAHPQMYLLTIYQKAHLMEIQVIKGYCGP</sequence>
<evidence type="ECO:0000256" key="4">
    <source>
        <dbReference type="ARBA" id="ARBA00022843"/>
    </source>
</evidence>
<evidence type="ECO:0000256" key="10">
    <source>
        <dbReference type="ARBA" id="ARBA00046482"/>
    </source>
</evidence>
<dbReference type="GO" id="GO:0003735">
    <property type="term" value="F:structural constituent of ribosome"/>
    <property type="evidence" value="ECO:0007669"/>
    <property type="project" value="InterPro"/>
</dbReference>
<name>A0A8C9QNS7_SPEDA</name>
<dbReference type="Ensembl" id="ENSSDAT00000028697.1">
    <property type="protein sequence ID" value="ENSSDAP00000025090.1"/>
    <property type="gene ID" value="ENSSDAG00000022828.1"/>
</dbReference>
<comment type="subunit">
    <text evidence="10">Component of the large ribosomal subunit. Interacts with DHX33.</text>
</comment>
<dbReference type="SUPFAM" id="SSF50447">
    <property type="entry name" value="Translation proteins"/>
    <property type="match status" value="1"/>
</dbReference>
<dbReference type="Gene3D" id="4.10.960.10">
    <property type="entry name" value="Ribosomal protein L3, domain 3"/>
    <property type="match status" value="1"/>
</dbReference>
<dbReference type="GO" id="GO:0022625">
    <property type="term" value="C:cytosolic large ribosomal subunit"/>
    <property type="evidence" value="ECO:0007669"/>
    <property type="project" value="TreeGrafter"/>
</dbReference>
<organism evidence="11 12">
    <name type="scientific">Spermophilus dauricus</name>
    <name type="common">Daurian ground squirrel</name>
    <dbReference type="NCBI Taxonomy" id="99837"/>
    <lineage>
        <taxon>Eukaryota</taxon>
        <taxon>Metazoa</taxon>
        <taxon>Chordata</taxon>
        <taxon>Craniata</taxon>
        <taxon>Vertebrata</taxon>
        <taxon>Euteleostomi</taxon>
        <taxon>Mammalia</taxon>
        <taxon>Eutheria</taxon>
        <taxon>Euarchontoglires</taxon>
        <taxon>Glires</taxon>
        <taxon>Rodentia</taxon>
        <taxon>Sciuromorpha</taxon>
        <taxon>Sciuridae</taxon>
        <taxon>Xerinae</taxon>
        <taxon>Marmotini</taxon>
        <taxon>Spermophilus</taxon>
    </lineage>
</organism>
<evidence type="ECO:0000256" key="9">
    <source>
        <dbReference type="ARBA" id="ARBA00035354"/>
    </source>
</evidence>
<accession>A0A8C9QNS7</accession>
<evidence type="ECO:0000313" key="11">
    <source>
        <dbReference type="Ensembl" id="ENSSDAP00000025090.1"/>
    </source>
</evidence>
<evidence type="ECO:0000256" key="1">
    <source>
        <dbReference type="ARBA" id="ARBA00006540"/>
    </source>
</evidence>
<dbReference type="AlphaFoldDB" id="A0A8C9QNS7"/>
<keyword evidence="4" id="KW-0832">Ubl conjugation</keyword>
<comment type="similarity">
    <text evidence="1">Belongs to the universal ribosomal protein uL3 family.</text>
</comment>
<dbReference type="Pfam" id="PF00297">
    <property type="entry name" value="Ribosomal_L3"/>
    <property type="match status" value="1"/>
</dbReference>
<evidence type="ECO:0000256" key="6">
    <source>
        <dbReference type="ARBA" id="ARBA00022990"/>
    </source>
</evidence>
<dbReference type="InterPro" id="IPR000597">
    <property type="entry name" value="Ribosomal_uL3"/>
</dbReference>
<keyword evidence="5" id="KW-0689">Ribosomal protein</keyword>
<protein>
    <recommendedName>
        <fullName evidence="9">60S ribosomal protein L3</fullName>
    </recommendedName>
</protein>
<dbReference type="GO" id="GO:0006412">
    <property type="term" value="P:translation"/>
    <property type="evidence" value="ECO:0007669"/>
    <property type="project" value="InterPro"/>
</dbReference>
<evidence type="ECO:0000256" key="2">
    <source>
        <dbReference type="ARBA" id="ARBA00022481"/>
    </source>
</evidence>
<evidence type="ECO:0000256" key="8">
    <source>
        <dbReference type="ARBA" id="ARBA00034092"/>
    </source>
</evidence>
<dbReference type="InterPro" id="IPR009000">
    <property type="entry name" value="Transl_B-barrel_sf"/>
</dbReference>
<keyword evidence="2" id="KW-0488">Methylation</keyword>
<evidence type="ECO:0000256" key="7">
    <source>
        <dbReference type="ARBA" id="ARBA00023274"/>
    </source>
</evidence>
<keyword evidence="6" id="KW-0007">Acetylation</keyword>
<dbReference type="GO" id="GO:0003723">
    <property type="term" value="F:RNA binding"/>
    <property type="evidence" value="ECO:0007669"/>
    <property type="project" value="TreeGrafter"/>
</dbReference>
<proteinExistence type="inferred from homology"/>
<comment type="function">
    <text evidence="8">Component of the large ribosomal subunit. The ribosome is a large ribonucleoprotein complex responsible for the synthesis of proteins in the cell.</text>
</comment>